<accession>A0A2M4D3J2</accession>
<protein>
    <submittedName>
        <fullName evidence="1">Putative secreted protein</fullName>
    </submittedName>
</protein>
<sequence length="128" mass="13903">MVVLVRAAFPSACHAHTRSRLAAAVAAVADAAIATQAGQHQAVICLFAFWPDIAISFSFTSHCAFAFSPSLASTLAQAKLRFSWCHRPTATFIILVELKDPQSPATTNATKGRRRPLVEARWFHETVP</sequence>
<evidence type="ECO:0000313" key="1">
    <source>
        <dbReference type="EMBL" id="MBW72154.1"/>
    </source>
</evidence>
<reference evidence="1" key="1">
    <citation type="submission" date="2018-01" db="EMBL/GenBank/DDBJ databases">
        <title>An insight into the sialome of Amazonian anophelines.</title>
        <authorList>
            <person name="Ribeiro J.M."/>
            <person name="Scarpassa V."/>
            <person name="Calvo E."/>
        </authorList>
    </citation>
    <scope>NUCLEOTIDE SEQUENCE</scope>
</reference>
<organism evidence="1">
    <name type="scientific">Anopheles darlingi</name>
    <name type="common">Mosquito</name>
    <dbReference type="NCBI Taxonomy" id="43151"/>
    <lineage>
        <taxon>Eukaryota</taxon>
        <taxon>Metazoa</taxon>
        <taxon>Ecdysozoa</taxon>
        <taxon>Arthropoda</taxon>
        <taxon>Hexapoda</taxon>
        <taxon>Insecta</taxon>
        <taxon>Pterygota</taxon>
        <taxon>Neoptera</taxon>
        <taxon>Endopterygota</taxon>
        <taxon>Diptera</taxon>
        <taxon>Nematocera</taxon>
        <taxon>Culicoidea</taxon>
        <taxon>Culicidae</taxon>
        <taxon>Anophelinae</taxon>
        <taxon>Anopheles</taxon>
    </lineage>
</organism>
<proteinExistence type="predicted"/>
<name>A0A2M4D3J2_ANODA</name>
<dbReference type="AlphaFoldDB" id="A0A2M4D3J2"/>
<dbReference type="EMBL" id="GGFL01007976">
    <property type="protein sequence ID" value="MBW72154.1"/>
    <property type="molecule type" value="Transcribed_RNA"/>
</dbReference>